<reference evidence="4 5" key="1">
    <citation type="submission" date="2012-06" db="EMBL/GenBank/DDBJ databases">
        <title>Complete sequence of Thiocystis violascens DSM 198.</title>
        <authorList>
            <consortium name="US DOE Joint Genome Institute"/>
            <person name="Lucas S."/>
            <person name="Han J."/>
            <person name="Lapidus A."/>
            <person name="Cheng J.-F."/>
            <person name="Goodwin L."/>
            <person name="Pitluck S."/>
            <person name="Peters L."/>
            <person name="Ovchinnikova G."/>
            <person name="Teshima H."/>
            <person name="Detter J.C."/>
            <person name="Han C."/>
            <person name="Tapia R."/>
            <person name="Land M."/>
            <person name="Hauser L."/>
            <person name="Kyrpides N."/>
            <person name="Ivanova N."/>
            <person name="Pagani I."/>
            <person name="Vogl K."/>
            <person name="Liu Z."/>
            <person name="Frigaard N.-U."/>
            <person name="Bryant D."/>
            <person name="Woyke T."/>
        </authorList>
    </citation>
    <scope>NUCLEOTIDE SEQUENCE [LARGE SCALE GENOMIC DNA]</scope>
    <source>
        <strain evidence="5">ATCC 17096 / DSM 198 / 6111</strain>
    </source>
</reference>
<keyword evidence="5" id="KW-1185">Reference proteome</keyword>
<dbReference type="PANTHER" id="PTHR12558">
    <property type="entry name" value="CELL DIVISION CYCLE 16,23,27"/>
    <property type="match status" value="1"/>
</dbReference>
<keyword evidence="1" id="KW-0802">TPR repeat</keyword>
<dbReference type="eggNOG" id="COG3063">
    <property type="taxonomic scope" value="Bacteria"/>
</dbReference>
<evidence type="ECO:0000256" key="2">
    <source>
        <dbReference type="SAM" id="Coils"/>
    </source>
</evidence>
<feature type="repeat" description="TPR" evidence="1">
    <location>
        <begin position="1159"/>
        <end position="1192"/>
    </location>
</feature>
<dbReference type="Pfam" id="PF14559">
    <property type="entry name" value="TPR_19"/>
    <property type="match status" value="8"/>
</dbReference>
<dbReference type="GO" id="GO:0006396">
    <property type="term" value="P:RNA processing"/>
    <property type="evidence" value="ECO:0007669"/>
    <property type="project" value="InterPro"/>
</dbReference>
<dbReference type="PROSITE" id="PS50293">
    <property type="entry name" value="TPR_REGION"/>
    <property type="match status" value="2"/>
</dbReference>
<feature type="repeat" description="TPR" evidence="1">
    <location>
        <begin position="402"/>
        <end position="435"/>
    </location>
</feature>
<dbReference type="InterPro" id="IPR003107">
    <property type="entry name" value="HAT"/>
</dbReference>
<dbReference type="SMART" id="SM00386">
    <property type="entry name" value="HAT"/>
    <property type="match status" value="7"/>
</dbReference>
<name>I3YGF9_THIV6</name>
<evidence type="ECO:0000313" key="4">
    <source>
        <dbReference type="EMBL" id="AFL76077.1"/>
    </source>
</evidence>
<feature type="repeat" description="TPR" evidence="1">
    <location>
        <begin position="786"/>
        <end position="819"/>
    </location>
</feature>
<evidence type="ECO:0000256" key="1">
    <source>
        <dbReference type="PROSITE-ProRule" id="PRU00339"/>
    </source>
</evidence>
<dbReference type="PANTHER" id="PTHR12558:SF13">
    <property type="entry name" value="CELL DIVISION CYCLE PROTEIN 27 HOMOLOG"/>
    <property type="match status" value="1"/>
</dbReference>
<dbReference type="eggNOG" id="COG0457">
    <property type="taxonomic scope" value="Bacteria"/>
</dbReference>
<feature type="signal peptide" evidence="3">
    <location>
        <begin position="1"/>
        <end position="25"/>
    </location>
</feature>
<organism evidence="4 5">
    <name type="scientific">Thiocystis violascens (strain ATCC 17096 / DSM 198 / 6111)</name>
    <name type="common">Chromatium violascens</name>
    <dbReference type="NCBI Taxonomy" id="765911"/>
    <lineage>
        <taxon>Bacteria</taxon>
        <taxon>Pseudomonadati</taxon>
        <taxon>Pseudomonadota</taxon>
        <taxon>Gammaproteobacteria</taxon>
        <taxon>Chromatiales</taxon>
        <taxon>Chromatiaceae</taxon>
        <taxon>Thiocystis</taxon>
    </lineage>
</organism>
<feature type="repeat" description="TPR" evidence="1">
    <location>
        <begin position="1092"/>
        <end position="1125"/>
    </location>
</feature>
<dbReference type="PROSITE" id="PS50005">
    <property type="entry name" value="TPR"/>
    <property type="match status" value="5"/>
</dbReference>
<proteinExistence type="predicted"/>
<dbReference type="Proteomes" id="UP000006062">
    <property type="component" value="Chromosome"/>
</dbReference>
<dbReference type="KEGG" id="tvi:Thivi_4264"/>
<feature type="coiled-coil region" evidence="2">
    <location>
        <begin position="676"/>
        <end position="703"/>
    </location>
</feature>
<keyword evidence="4" id="KW-0449">Lipoprotein</keyword>
<keyword evidence="3" id="KW-0732">Signal</keyword>
<dbReference type="EMBL" id="CP003154">
    <property type="protein sequence ID" value="AFL76077.1"/>
    <property type="molecule type" value="Genomic_DNA"/>
</dbReference>
<dbReference type="Pfam" id="PF13432">
    <property type="entry name" value="TPR_16"/>
    <property type="match status" value="4"/>
</dbReference>
<keyword evidence="2" id="KW-0175">Coiled coil</keyword>
<accession>I3YGF9</accession>
<protein>
    <submittedName>
        <fullName evidence="4">Putative PEP-CTERM system TPR-repeat lipoprotein</fullName>
    </submittedName>
</protein>
<gene>
    <name evidence="4" type="ordered locus">Thivi_4264</name>
</gene>
<dbReference type="SUPFAM" id="SSF48452">
    <property type="entry name" value="TPR-like"/>
    <property type="match status" value="6"/>
</dbReference>
<dbReference type="HOGENOM" id="CLU_007251_0_1_6"/>
<dbReference type="NCBIfam" id="TIGR02917">
    <property type="entry name" value="PEP_TPR_lipo"/>
    <property type="match status" value="2"/>
</dbReference>
<dbReference type="Gene3D" id="1.25.40.10">
    <property type="entry name" value="Tetratricopeptide repeat domain"/>
    <property type="match status" value="6"/>
</dbReference>
<dbReference type="InterPro" id="IPR014266">
    <property type="entry name" value="PEP-CTERM_TPR_PrsT"/>
</dbReference>
<dbReference type="STRING" id="765911.Thivi_4264"/>
<dbReference type="SMART" id="SM00028">
    <property type="entry name" value="TPR"/>
    <property type="match status" value="24"/>
</dbReference>
<feature type="chain" id="PRO_5003683489" evidence="3">
    <location>
        <begin position="26"/>
        <end position="1242"/>
    </location>
</feature>
<dbReference type="InterPro" id="IPR011990">
    <property type="entry name" value="TPR-like_helical_dom_sf"/>
</dbReference>
<dbReference type="AlphaFoldDB" id="I3YGF9"/>
<evidence type="ECO:0000256" key="3">
    <source>
        <dbReference type="SAM" id="SignalP"/>
    </source>
</evidence>
<dbReference type="InterPro" id="IPR019734">
    <property type="entry name" value="TPR_rpt"/>
</dbReference>
<sequence length="1242" mass="134282">MIRVPSRRYGLIAVVLTVLTGTCGAAAPENDLARGEAALKQGELKTAVIELKNALQADAQNPRARALLGQAYLRMGDQAAATRELERAQKLGAESTDVQPWLALAWLRQGNIQRLQELAIPDTATSGLRAELLAIQAESLLGQGDPAGAEAKASEALKADGESAPARLAMARIQASNRKLDEARTLVNQVLEHDLTNATALNLLGEIERAAGDPATAEAAFTKAMADPVIGVQSQLSRAYVRIQANRLDEAQADIEQLRKRLKNNPQIDYAEGLLLYTRKDYAKAIDRLTVALGANPDFAAAQALAGAARMARGEPELAKIHLERAVSARPDDLATRRMLAMALLQLGEAQETERLARAILQEAPGDVATMDLLASALMTQGKREESVTYLRQVKAVLPDSAAASARLGAALLGQGDSQEGLAALQEALKMDPTFQGAAEQLVLGAVRGGELDRALEAALDYRKREPGSARAQTLLGVVYLQRKETAAASEAFRKALDLDPTDLAASSALAAMALQDKDLEKAKGYFTASLKHHPENAQVLIMLAKLALAQNDQAGAKSYLDDAVARNPKALEPRLYLAAYHLQRGEPAQSLEIVSGMQADFPKNTALLGVMVDAQIALKQYGAAKSTLQELSGLVPDDPKIRVARALADAGLGDSEQAKRELEQALVLDETFVPAINLLARLAIAEKDLAGAERRLQELKNRLGSTHPDVYLIEGQVAQLKGDSSAANEAFQDLLTAEGAGADFDTDSKLWGAAEQLVLGYLRNDDQSGALQAALDLRKRQPESVRAHTLLGILYLRDQKTDDAAQSFRKALELEPGNVAASSGLASIAIQAKDYVGAKTYYEESLKRNPSNVGILASLARLALIQEDQAAAQRYLDEAVKLNPRQLQPRLYLGAYHLKQDNPEEAIRVLSEVRSDFPQDVSLLGLLAESELAFKRFEEARKTLEQLARLTPNDPKVSIAIARAEVGLDHPDKAEQALEQALQIDPKSIAALSGLTRLAIAKKSVPDAKSRIVELKKIVGAEHPDALLLEGNLAESQGEWGAALSSYQALFDQTPSTANLVWLARARMQSGDTDGAERLMAKWVEQHPEDGLIQFQLAQLYMNLKRTDDAIVHFERALGSNPKNVIAMNNLAWLIQDRDPSKALDYARQAYAAAPKSADIADTLAMVLLRNGDAREARRVIDKALEIDADNGSILFHKAQILREGDDTREATQVLESALKGDRQFPERSEAEALLKSLRGR</sequence>
<feature type="repeat" description="TPR" evidence="1">
    <location>
        <begin position="470"/>
        <end position="503"/>
    </location>
</feature>
<evidence type="ECO:0000313" key="5">
    <source>
        <dbReference type="Proteomes" id="UP000006062"/>
    </source>
</evidence>